<dbReference type="InterPro" id="IPR051448">
    <property type="entry name" value="CdaR-like_regulators"/>
</dbReference>
<dbReference type="OrthoDB" id="3246591at2"/>
<keyword evidence="3" id="KW-1185">Reference proteome</keyword>
<dbReference type="PANTHER" id="PTHR33744:SF1">
    <property type="entry name" value="DNA-BINDING TRANSCRIPTIONAL ACTIVATOR ADER"/>
    <property type="match status" value="1"/>
</dbReference>
<evidence type="ECO:0000313" key="3">
    <source>
        <dbReference type="Proteomes" id="UP000317893"/>
    </source>
</evidence>
<dbReference type="RefSeq" id="WP_141848042.1">
    <property type="nucleotide sequence ID" value="NZ_BAAAPR010000004.1"/>
</dbReference>
<dbReference type="Proteomes" id="UP000317893">
    <property type="component" value="Unassembled WGS sequence"/>
</dbReference>
<dbReference type="Pfam" id="PF13556">
    <property type="entry name" value="HTH_30"/>
    <property type="match status" value="1"/>
</dbReference>
<organism evidence="2 3">
    <name type="scientific">Lapillicoccus jejuensis</name>
    <dbReference type="NCBI Taxonomy" id="402171"/>
    <lineage>
        <taxon>Bacteria</taxon>
        <taxon>Bacillati</taxon>
        <taxon>Actinomycetota</taxon>
        <taxon>Actinomycetes</taxon>
        <taxon>Micrococcales</taxon>
        <taxon>Intrasporangiaceae</taxon>
        <taxon>Lapillicoccus</taxon>
    </lineage>
</organism>
<proteinExistence type="predicted"/>
<dbReference type="SUPFAM" id="SSF55781">
    <property type="entry name" value="GAF domain-like"/>
    <property type="match status" value="1"/>
</dbReference>
<sequence>MRLEALAAALGPGLVRVVVPQPDGPEVGDVTVVEPGEGWFGKPGDLVLGVGLPDDAAAVDLLAGLAAAGPAGVVLRRSLARSRTVRAAARRHRLALAEIAPTASLAHVLGLVRGLLDRATVAGEPGGVEDTSFQDLFTLADAVAAVVEAPVTIEDAASRVLAYSSRQDVTDPARIDTIVGRRVPPALVAHFRSQGLFRRLARSDEPFLVPPGPSQELPRLVVPVRAGGEWLGSIWVVTSRMPTARVQRELRQVAAVLAIRLLRLRAETDLTRRVTADRLREVLQGDDPRAEWLPPGPWRVVALSRPADSHDVASDLDVWETVFRRQRWQRPLLTDDGGTAWAVVTDEDGAPGSWGWLREVVATETAADPTLRVRASEPVRRPADLPRARAEAAELAALDLPAAVAAVEGSWVDLVLARASAAVGERRPAALETLTAHDEREGTAYLATLAAHLDHPAEAARAAAALHVHPNTLRYRLARITELVGDLGTDDPRTRLALRLLLEAATSS</sequence>
<gene>
    <name evidence="2" type="ORF">FB458_1624</name>
</gene>
<protein>
    <submittedName>
        <fullName evidence="2">DNA-binding PucR family transcriptional regulator</fullName>
    </submittedName>
</protein>
<dbReference type="InterPro" id="IPR042070">
    <property type="entry name" value="PucR_C-HTH_sf"/>
</dbReference>
<evidence type="ECO:0000313" key="2">
    <source>
        <dbReference type="EMBL" id="TQJ08534.1"/>
    </source>
</evidence>
<comment type="caution">
    <text evidence="2">The sequence shown here is derived from an EMBL/GenBank/DDBJ whole genome shotgun (WGS) entry which is preliminary data.</text>
</comment>
<dbReference type="GO" id="GO:0003677">
    <property type="term" value="F:DNA binding"/>
    <property type="evidence" value="ECO:0007669"/>
    <property type="project" value="UniProtKB-KW"/>
</dbReference>
<keyword evidence="2" id="KW-0238">DNA-binding</keyword>
<accession>A0A542E029</accession>
<dbReference type="InterPro" id="IPR025736">
    <property type="entry name" value="PucR_C-HTH_dom"/>
</dbReference>
<name>A0A542E029_9MICO</name>
<reference evidence="2 3" key="1">
    <citation type="submission" date="2019-06" db="EMBL/GenBank/DDBJ databases">
        <title>Sequencing the genomes of 1000 actinobacteria strains.</title>
        <authorList>
            <person name="Klenk H.-P."/>
        </authorList>
    </citation>
    <scope>NUCLEOTIDE SEQUENCE [LARGE SCALE GENOMIC DNA]</scope>
    <source>
        <strain evidence="2 3">DSM 18607</strain>
    </source>
</reference>
<evidence type="ECO:0000259" key="1">
    <source>
        <dbReference type="Pfam" id="PF13556"/>
    </source>
</evidence>
<dbReference type="AlphaFoldDB" id="A0A542E029"/>
<dbReference type="Gene3D" id="1.10.10.2840">
    <property type="entry name" value="PucR C-terminal helix-turn-helix domain"/>
    <property type="match status" value="1"/>
</dbReference>
<dbReference type="EMBL" id="VFMN01000001">
    <property type="protein sequence ID" value="TQJ08534.1"/>
    <property type="molecule type" value="Genomic_DNA"/>
</dbReference>
<dbReference type="PANTHER" id="PTHR33744">
    <property type="entry name" value="CARBOHYDRATE DIACID REGULATOR"/>
    <property type="match status" value="1"/>
</dbReference>
<feature type="domain" description="PucR C-terminal helix-turn-helix" evidence="1">
    <location>
        <begin position="445"/>
        <end position="504"/>
    </location>
</feature>